<dbReference type="Proteomes" id="UP001143330">
    <property type="component" value="Unassembled WGS sequence"/>
</dbReference>
<proteinExistence type="predicted"/>
<evidence type="ECO:0000313" key="1">
    <source>
        <dbReference type="EMBL" id="GLK82839.1"/>
    </source>
</evidence>
<reference evidence="1" key="1">
    <citation type="journal article" date="2014" name="Int. J. Syst. Evol. Microbiol.">
        <title>Complete genome sequence of Corynebacterium casei LMG S-19264T (=DSM 44701T), isolated from a smear-ripened cheese.</title>
        <authorList>
            <consortium name="US DOE Joint Genome Institute (JGI-PGF)"/>
            <person name="Walter F."/>
            <person name="Albersmeier A."/>
            <person name="Kalinowski J."/>
            <person name="Ruckert C."/>
        </authorList>
    </citation>
    <scope>NUCLEOTIDE SEQUENCE</scope>
    <source>
        <strain evidence="1">VKM B-2789</strain>
    </source>
</reference>
<accession>A0A9W6N8X7</accession>
<organism evidence="1 2">
    <name type="scientific">Ancylobacter defluvii</name>
    <dbReference type="NCBI Taxonomy" id="1282440"/>
    <lineage>
        <taxon>Bacteria</taxon>
        <taxon>Pseudomonadati</taxon>
        <taxon>Pseudomonadota</taxon>
        <taxon>Alphaproteobacteria</taxon>
        <taxon>Hyphomicrobiales</taxon>
        <taxon>Xanthobacteraceae</taxon>
        <taxon>Ancylobacter</taxon>
    </lineage>
</organism>
<dbReference type="AlphaFoldDB" id="A0A9W6N8X7"/>
<keyword evidence="2" id="KW-1185">Reference proteome</keyword>
<sequence>MAGDTTRGLTFSPLESGSRIQMGWVLIRGSGARHASILATGLDDAAARAAKAEAVIA</sequence>
<comment type="caution">
    <text evidence="1">The sequence shown here is derived from an EMBL/GenBank/DDBJ whole genome shotgun (WGS) entry which is preliminary data.</text>
</comment>
<evidence type="ECO:0000313" key="2">
    <source>
        <dbReference type="Proteomes" id="UP001143330"/>
    </source>
</evidence>
<reference evidence="1" key="2">
    <citation type="submission" date="2023-01" db="EMBL/GenBank/DDBJ databases">
        <authorList>
            <person name="Sun Q."/>
            <person name="Evtushenko L."/>
        </authorList>
    </citation>
    <scope>NUCLEOTIDE SEQUENCE</scope>
    <source>
        <strain evidence="1">VKM B-2789</strain>
    </source>
</reference>
<dbReference type="EMBL" id="BSFM01000004">
    <property type="protein sequence ID" value="GLK82839.1"/>
    <property type="molecule type" value="Genomic_DNA"/>
</dbReference>
<protein>
    <submittedName>
        <fullName evidence="1">Uncharacterized protein</fullName>
    </submittedName>
</protein>
<name>A0A9W6N8X7_9HYPH</name>
<gene>
    <name evidence="1" type="ORF">GCM10017653_09080</name>
</gene>